<feature type="compositionally biased region" description="Basic and acidic residues" evidence="1">
    <location>
        <begin position="61"/>
        <end position="82"/>
    </location>
</feature>
<proteinExistence type="predicted"/>
<name>A0AAE0NAX7_9PEZI</name>
<dbReference type="EMBL" id="JAULSN010000003">
    <property type="protein sequence ID" value="KAK3375884.1"/>
    <property type="molecule type" value="Genomic_DNA"/>
</dbReference>
<feature type="region of interest" description="Disordered" evidence="1">
    <location>
        <begin position="1"/>
        <end position="102"/>
    </location>
</feature>
<gene>
    <name evidence="2" type="ORF">B0T24DRAFT_208507</name>
</gene>
<feature type="region of interest" description="Disordered" evidence="1">
    <location>
        <begin position="143"/>
        <end position="166"/>
    </location>
</feature>
<protein>
    <submittedName>
        <fullName evidence="2">Uncharacterized protein</fullName>
    </submittedName>
</protein>
<keyword evidence="3" id="KW-1185">Reference proteome</keyword>
<comment type="caution">
    <text evidence="2">The sequence shown here is derived from an EMBL/GenBank/DDBJ whole genome shotgun (WGS) entry which is preliminary data.</text>
</comment>
<evidence type="ECO:0000313" key="3">
    <source>
        <dbReference type="Proteomes" id="UP001287356"/>
    </source>
</evidence>
<reference evidence="2" key="1">
    <citation type="journal article" date="2023" name="Mol. Phylogenet. Evol.">
        <title>Genome-scale phylogeny and comparative genomics of the fungal order Sordariales.</title>
        <authorList>
            <person name="Hensen N."/>
            <person name="Bonometti L."/>
            <person name="Westerberg I."/>
            <person name="Brannstrom I.O."/>
            <person name="Guillou S."/>
            <person name="Cros-Aarteil S."/>
            <person name="Calhoun S."/>
            <person name="Haridas S."/>
            <person name="Kuo A."/>
            <person name="Mondo S."/>
            <person name="Pangilinan J."/>
            <person name="Riley R."/>
            <person name="LaButti K."/>
            <person name="Andreopoulos B."/>
            <person name="Lipzen A."/>
            <person name="Chen C."/>
            <person name="Yan M."/>
            <person name="Daum C."/>
            <person name="Ng V."/>
            <person name="Clum A."/>
            <person name="Steindorff A."/>
            <person name="Ohm R.A."/>
            <person name="Martin F."/>
            <person name="Silar P."/>
            <person name="Natvig D.O."/>
            <person name="Lalanne C."/>
            <person name="Gautier V."/>
            <person name="Ament-Velasquez S.L."/>
            <person name="Kruys A."/>
            <person name="Hutchinson M.I."/>
            <person name="Powell A.J."/>
            <person name="Barry K."/>
            <person name="Miller A.N."/>
            <person name="Grigoriev I.V."/>
            <person name="Debuchy R."/>
            <person name="Gladieux P."/>
            <person name="Hiltunen Thoren M."/>
            <person name="Johannesson H."/>
        </authorList>
    </citation>
    <scope>NUCLEOTIDE SEQUENCE</scope>
    <source>
        <strain evidence="2">CBS 958.72</strain>
    </source>
</reference>
<accession>A0AAE0NAX7</accession>
<sequence>MAPLNGAAAKSAKTSTRRATSKTVVPVLPLTYPQRPPSKQHVPAPPALSPPAHSEPTQHPVDVKVEGRKSDQEQEPHARHELPATSPVELGPSPADNLNTYTPSAAPVQVATAAELPAPGATPDVKPLDTPTSFSPSLDQNIDSPRHPRLFGPSDVGSTCSSATGRAADTSYTTTQHPIMHPPGFHHAHPSNGSLVFGRFNSNASSPAPRPGAGFPPPGIMPYPQTAMPVAAVDGYGRPVMVSPTLDGYPAAVVSHHGPPTPHSFHGSQSSIQAEDHGFGHYPPINGHNGYHVEPVAQTGINHLSLNPHMNGAIHTNAVSAPFQSVQEQGETLDFLRRGISDNTFNDCVIEAAFRDSPYFGDHPDYRALLPRVRTHGHRFVFSRSPALARVMKSQRTAPGGCIFLDVQDEYMRPDVFLYAIRSLYGWSLADIMLPTDLQLRNVKDDFKLAVSYAATAQFLELPRLYTIALQRASNLLYWETLDLAVNFTLPNVTVPRLSRSDEFNVSGLVDRLLAFIIDSFPNDFVLDISAADNGFTRLPAAGPYHRSSADAPTIAHGTSGAVHSRHPSNIDSRMPRNQLLSSNPRLSQIKFGDISPPNRNGYVPHDAAVGPEAVKGNRMPSPNDTILSRILLNLPFDLLKRVLEHPQLAKPSGELSIPARYAIISSIVAERESRRLRTLDKGVPELRVFQDTLDKAADPLAVEHMGDFLVNNMGYKEEVFLGDLPYLVHRWLPTGSVGGSNTA</sequence>
<dbReference type="AlphaFoldDB" id="A0AAE0NAX7"/>
<feature type="compositionally biased region" description="Polar residues" evidence="1">
    <location>
        <begin position="156"/>
        <end position="166"/>
    </location>
</feature>
<organism evidence="2 3">
    <name type="scientific">Lasiosphaeria ovina</name>
    <dbReference type="NCBI Taxonomy" id="92902"/>
    <lineage>
        <taxon>Eukaryota</taxon>
        <taxon>Fungi</taxon>
        <taxon>Dikarya</taxon>
        <taxon>Ascomycota</taxon>
        <taxon>Pezizomycotina</taxon>
        <taxon>Sordariomycetes</taxon>
        <taxon>Sordariomycetidae</taxon>
        <taxon>Sordariales</taxon>
        <taxon>Lasiosphaeriaceae</taxon>
        <taxon>Lasiosphaeria</taxon>
    </lineage>
</organism>
<dbReference type="Proteomes" id="UP001287356">
    <property type="component" value="Unassembled WGS sequence"/>
</dbReference>
<reference evidence="2" key="2">
    <citation type="submission" date="2023-06" db="EMBL/GenBank/DDBJ databases">
        <authorList>
            <consortium name="Lawrence Berkeley National Laboratory"/>
            <person name="Haridas S."/>
            <person name="Hensen N."/>
            <person name="Bonometti L."/>
            <person name="Westerberg I."/>
            <person name="Brannstrom I.O."/>
            <person name="Guillou S."/>
            <person name="Cros-Aarteil S."/>
            <person name="Calhoun S."/>
            <person name="Kuo A."/>
            <person name="Mondo S."/>
            <person name="Pangilinan J."/>
            <person name="Riley R."/>
            <person name="Labutti K."/>
            <person name="Andreopoulos B."/>
            <person name="Lipzen A."/>
            <person name="Chen C."/>
            <person name="Yanf M."/>
            <person name="Daum C."/>
            <person name="Ng V."/>
            <person name="Clum A."/>
            <person name="Steindorff A."/>
            <person name="Ohm R."/>
            <person name="Martin F."/>
            <person name="Silar P."/>
            <person name="Natvig D."/>
            <person name="Lalanne C."/>
            <person name="Gautier V."/>
            <person name="Ament-Velasquez S.L."/>
            <person name="Kruys A."/>
            <person name="Hutchinson M.I."/>
            <person name="Powell A.J."/>
            <person name="Barry K."/>
            <person name="Miller A.N."/>
            <person name="Grigoriev I.V."/>
            <person name="Debuchy R."/>
            <person name="Gladieux P."/>
            <person name="Thoren M.H."/>
            <person name="Johannesson H."/>
        </authorList>
    </citation>
    <scope>NUCLEOTIDE SEQUENCE</scope>
    <source>
        <strain evidence="2">CBS 958.72</strain>
    </source>
</reference>
<evidence type="ECO:0000256" key="1">
    <source>
        <dbReference type="SAM" id="MobiDB-lite"/>
    </source>
</evidence>
<evidence type="ECO:0000313" key="2">
    <source>
        <dbReference type="EMBL" id="KAK3375884.1"/>
    </source>
</evidence>